<dbReference type="Pfam" id="PF14305">
    <property type="entry name" value="ATPgrasp_TupA"/>
    <property type="match status" value="1"/>
</dbReference>
<reference evidence="1" key="1">
    <citation type="submission" date="2020-08" db="EMBL/GenBank/DDBJ databases">
        <title>Genetic structure, function and evolution of capsule biosynthesis loci in Vibrio parahaemolyticus.</title>
        <authorList>
            <person name="Li L."/>
            <person name="Bian S."/>
        </authorList>
    </citation>
    <scope>NUCLEOTIDE SEQUENCE</scope>
    <source>
        <strain evidence="1">VP301</strain>
    </source>
</reference>
<gene>
    <name evidence="1" type="ORF">VP301_00026</name>
</gene>
<dbReference type="EMBL" id="MT898051">
    <property type="protein sequence ID" value="QOS16443.1"/>
    <property type="molecule type" value="Genomic_DNA"/>
</dbReference>
<accession>A0A7M1VML4</accession>
<sequence length="273" mass="32032">MIIDNIFSIIAFIIRQKRFPNLMSPKSLTDKILLIKLKQQSKISYLRKLAADRIAVRDYVKSKSKNCNLIKMLWSGSELKNSDWESLPDKFVIKANHGSKMVKIVDKSKDSFKSIYDLTQEWLVRDYYKRGREWVYKDTPRTLIVEELLQFSDKVPPDFKFFCLNGKVSFVQVDLDRFNGHCRNIYSNRFDLLDVEYHFPRGYSIKKPSNFEDAVKISEELSSDFDFVRVDLYLLDDGIFFGELTNFPGNCLESFDDYSFDLEVGSKLVLNHD</sequence>
<organism evidence="1">
    <name type="scientific">Vibrio parahaemolyticus</name>
    <dbReference type="NCBI Taxonomy" id="670"/>
    <lineage>
        <taxon>Bacteria</taxon>
        <taxon>Pseudomonadati</taxon>
        <taxon>Pseudomonadota</taxon>
        <taxon>Gammaproteobacteria</taxon>
        <taxon>Vibrionales</taxon>
        <taxon>Vibrionaceae</taxon>
        <taxon>Vibrio</taxon>
    </lineage>
</organism>
<dbReference type="RefSeq" id="WP_025503149.1">
    <property type="nucleotide sequence ID" value="NZ_CP046776.1"/>
</dbReference>
<dbReference type="InterPro" id="IPR029465">
    <property type="entry name" value="ATPgrasp_TupA"/>
</dbReference>
<name>A0A7M1VML4_VIBPH</name>
<proteinExistence type="predicted"/>
<dbReference type="AlphaFoldDB" id="A0A7M1VML4"/>
<evidence type="ECO:0000313" key="1">
    <source>
        <dbReference type="EMBL" id="QOS16443.1"/>
    </source>
</evidence>
<protein>
    <submittedName>
        <fullName evidence="1">Uncharacterized protein</fullName>
    </submittedName>
</protein>